<feature type="transmembrane region" description="Helical" evidence="1">
    <location>
        <begin position="211"/>
        <end position="235"/>
    </location>
</feature>
<sequence length="236" mass="25209">MSHNCTGDSIPCGTLCFNKNSEPLVSCIDAYGTTGSSYPSTATGLVPSATSIAIDDQRIRYSPQDAWNNSTSVSNCTAEKMLRVTDVFNATISFDYVGPSIMVHTITSSQGGIFSVLVDGFNTTNIIDTYSGGNTTLPVCYPVQFPPFIKPPPTLGTQNNHTITLVYGGPSPMAPNQTNSSSIQFASFAIPDFSRTLSSSAINSGWKRNTFTLLLTFFLSIIINGYYIGVFGSLAV</sequence>
<evidence type="ECO:0000256" key="1">
    <source>
        <dbReference type="SAM" id="Phobius"/>
    </source>
</evidence>
<name>A0A5C3LLM2_9AGAR</name>
<protein>
    <submittedName>
        <fullName evidence="2">Uncharacterized protein</fullName>
    </submittedName>
</protein>
<dbReference type="OrthoDB" id="2563669at2759"/>
<evidence type="ECO:0000313" key="2">
    <source>
        <dbReference type="EMBL" id="TFK33427.1"/>
    </source>
</evidence>
<keyword evidence="1" id="KW-1133">Transmembrane helix</keyword>
<keyword evidence="3" id="KW-1185">Reference proteome</keyword>
<gene>
    <name evidence="2" type="ORF">BDQ12DRAFT_766755</name>
</gene>
<accession>A0A5C3LLM2</accession>
<evidence type="ECO:0000313" key="3">
    <source>
        <dbReference type="Proteomes" id="UP000308652"/>
    </source>
</evidence>
<dbReference type="EMBL" id="ML213648">
    <property type="protein sequence ID" value="TFK33427.1"/>
    <property type="molecule type" value="Genomic_DNA"/>
</dbReference>
<proteinExistence type="predicted"/>
<reference evidence="2 3" key="1">
    <citation type="journal article" date="2019" name="Nat. Ecol. Evol.">
        <title>Megaphylogeny resolves global patterns of mushroom evolution.</title>
        <authorList>
            <person name="Varga T."/>
            <person name="Krizsan K."/>
            <person name="Foldi C."/>
            <person name="Dima B."/>
            <person name="Sanchez-Garcia M."/>
            <person name="Sanchez-Ramirez S."/>
            <person name="Szollosi G.J."/>
            <person name="Szarkandi J.G."/>
            <person name="Papp V."/>
            <person name="Albert L."/>
            <person name="Andreopoulos W."/>
            <person name="Angelini C."/>
            <person name="Antonin V."/>
            <person name="Barry K.W."/>
            <person name="Bougher N.L."/>
            <person name="Buchanan P."/>
            <person name="Buyck B."/>
            <person name="Bense V."/>
            <person name="Catcheside P."/>
            <person name="Chovatia M."/>
            <person name="Cooper J."/>
            <person name="Damon W."/>
            <person name="Desjardin D."/>
            <person name="Finy P."/>
            <person name="Geml J."/>
            <person name="Haridas S."/>
            <person name="Hughes K."/>
            <person name="Justo A."/>
            <person name="Karasinski D."/>
            <person name="Kautmanova I."/>
            <person name="Kiss B."/>
            <person name="Kocsube S."/>
            <person name="Kotiranta H."/>
            <person name="LaButti K.M."/>
            <person name="Lechner B.E."/>
            <person name="Liimatainen K."/>
            <person name="Lipzen A."/>
            <person name="Lukacs Z."/>
            <person name="Mihaltcheva S."/>
            <person name="Morgado L.N."/>
            <person name="Niskanen T."/>
            <person name="Noordeloos M.E."/>
            <person name="Ohm R.A."/>
            <person name="Ortiz-Santana B."/>
            <person name="Ovrebo C."/>
            <person name="Racz N."/>
            <person name="Riley R."/>
            <person name="Savchenko A."/>
            <person name="Shiryaev A."/>
            <person name="Soop K."/>
            <person name="Spirin V."/>
            <person name="Szebenyi C."/>
            <person name="Tomsovsky M."/>
            <person name="Tulloss R.E."/>
            <person name="Uehling J."/>
            <person name="Grigoriev I.V."/>
            <person name="Vagvolgyi C."/>
            <person name="Papp T."/>
            <person name="Martin F.M."/>
            <person name="Miettinen O."/>
            <person name="Hibbett D.S."/>
            <person name="Nagy L.G."/>
        </authorList>
    </citation>
    <scope>NUCLEOTIDE SEQUENCE [LARGE SCALE GENOMIC DNA]</scope>
    <source>
        <strain evidence="2 3">CBS 166.37</strain>
    </source>
</reference>
<keyword evidence="1" id="KW-0812">Transmembrane</keyword>
<dbReference type="Proteomes" id="UP000308652">
    <property type="component" value="Unassembled WGS sequence"/>
</dbReference>
<keyword evidence="1" id="KW-0472">Membrane</keyword>
<dbReference type="Gene3D" id="2.60.120.260">
    <property type="entry name" value="Galactose-binding domain-like"/>
    <property type="match status" value="1"/>
</dbReference>
<organism evidence="2 3">
    <name type="scientific">Crucibulum laeve</name>
    <dbReference type="NCBI Taxonomy" id="68775"/>
    <lineage>
        <taxon>Eukaryota</taxon>
        <taxon>Fungi</taxon>
        <taxon>Dikarya</taxon>
        <taxon>Basidiomycota</taxon>
        <taxon>Agaricomycotina</taxon>
        <taxon>Agaricomycetes</taxon>
        <taxon>Agaricomycetidae</taxon>
        <taxon>Agaricales</taxon>
        <taxon>Agaricineae</taxon>
        <taxon>Nidulariaceae</taxon>
        <taxon>Crucibulum</taxon>
    </lineage>
</organism>
<dbReference type="AlphaFoldDB" id="A0A5C3LLM2"/>